<protein>
    <submittedName>
        <fullName evidence="4">Cytochrome c biogenesis protein TlpA</fullName>
    </submittedName>
</protein>
<dbReference type="Proteomes" id="UP000054823">
    <property type="component" value="Unassembled WGS sequence"/>
</dbReference>
<organism evidence="4 5">
    <name type="scientific">Shimia marina</name>
    <dbReference type="NCBI Taxonomy" id="321267"/>
    <lineage>
        <taxon>Bacteria</taxon>
        <taxon>Pseudomonadati</taxon>
        <taxon>Pseudomonadota</taxon>
        <taxon>Alphaproteobacteria</taxon>
        <taxon>Rhodobacterales</taxon>
        <taxon>Roseobacteraceae</taxon>
    </lineage>
</organism>
<gene>
    <name evidence="4" type="primary">tlpA</name>
    <name evidence="4" type="ORF">SHM7688_03736</name>
</gene>
<reference evidence="4 5" key="1">
    <citation type="submission" date="2015-09" db="EMBL/GenBank/DDBJ databases">
        <authorList>
            <consortium name="Swine Surveillance"/>
        </authorList>
    </citation>
    <scope>NUCLEOTIDE SEQUENCE [LARGE SCALE GENOMIC DNA]</scope>
    <source>
        <strain evidence="4 5">CECT 7688</strain>
    </source>
</reference>
<dbReference type="InterPro" id="IPR017937">
    <property type="entry name" value="Thioredoxin_CS"/>
</dbReference>
<evidence type="ECO:0000313" key="5">
    <source>
        <dbReference type="Proteomes" id="UP000054823"/>
    </source>
</evidence>
<evidence type="ECO:0000259" key="3">
    <source>
        <dbReference type="PROSITE" id="PS51352"/>
    </source>
</evidence>
<dbReference type="InterPro" id="IPR000866">
    <property type="entry name" value="AhpC/TSA"/>
</dbReference>
<keyword evidence="1" id="KW-0676">Redox-active center</keyword>
<dbReference type="GO" id="GO:0016209">
    <property type="term" value="F:antioxidant activity"/>
    <property type="evidence" value="ECO:0007669"/>
    <property type="project" value="InterPro"/>
</dbReference>
<dbReference type="CDD" id="cd02966">
    <property type="entry name" value="TlpA_like_family"/>
    <property type="match status" value="1"/>
</dbReference>
<accession>A0A0P1EV49</accession>
<dbReference type="PANTHER" id="PTHR42852:SF17">
    <property type="entry name" value="THIOREDOXIN-LIKE PROTEIN HI_1115"/>
    <property type="match status" value="1"/>
</dbReference>
<dbReference type="InterPro" id="IPR013766">
    <property type="entry name" value="Thioredoxin_domain"/>
</dbReference>
<dbReference type="STRING" id="321267.SHM7688_03736"/>
<dbReference type="OrthoDB" id="9799347at2"/>
<dbReference type="AlphaFoldDB" id="A0A0P1EV49"/>
<dbReference type="SUPFAM" id="SSF52833">
    <property type="entry name" value="Thioredoxin-like"/>
    <property type="match status" value="1"/>
</dbReference>
<dbReference type="PANTHER" id="PTHR42852">
    <property type="entry name" value="THIOL:DISULFIDE INTERCHANGE PROTEIN DSBE"/>
    <property type="match status" value="1"/>
</dbReference>
<keyword evidence="2" id="KW-0732">Signal</keyword>
<proteinExistence type="predicted"/>
<dbReference type="InterPro" id="IPR036249">
    <property type="entry name" value="Thioredoxin-like_sf"/>
</dbReference>
<feature type="chain" id="PRO_5006061958" evidence="2">
    <location>
        <begin position="28"/>
        <end position="203"/>
    </location>
</feature>
<dbReference type="RefSeq" id="WP_058241568.1">
    <property type="nucleotide sequence ID" value="NZ_CYPW01000040.1"/>
</dbReference>
<dbReference type="PROSITE" id="PS00194">
    <property type="entry name" value="THIOREDOXIN_1"/>
    <property type="match status" value="1"/>
</dbReference>
<dbReference type="PROSITE" id="PS51352">
    <property type="entry name" value="THIOREDOXIN_2"/>
    <property type="match status" value="1"/>
</dbReference>
<evidence type="ECO:0000256" key="1">
    <source>
        <dbReference type="ARBA" id="ARBA00023284"/>
    </source>
</evidence>
<dbReference type="EMBL" id="CYPW01000040">
    <property type="protein sequence ID" value="CUH54266.1"/>
    <property type="molecule type" value="Genomic_DNA"/>
</dbReference>
<dbReference type="GO" id="GO:0015036">
    <property type="term" value="F:disulfide oxidoreductase activity"/>
    <property type="evidence" value="ECO:0007669"/>
    <property type="project" value="UniProtKB-ARBA"/>
</dbReference>
<feature type="domain" description="Thioredoxin" evidence="3">
    <location>
        <begin position="22"/>
        <end position="196"/>
    </location>
</feature>
<evidence type="ECO:0000256" key="2">
    <source>
        <dbReference type="SAM" id="SignalP"/>
    </source>
</evidence>
<sequence>MKRIRSASVYTGLAAIAIAAMSFVTQAAPAFAEATDYSAVKELREGDMRKLIFHAEPKEISEISFITGDEGNATLQDYDGKVVLLNFWATWCAPCRHEMPMLSELQEILGGEDFEVVTIATGRNMVPAMVKFFEEIEVTNLPLHRDPKGTLARDMRVLGLPATVLLDRNGKEIARLHGDADWSSENARAIVAEVINVTATQKD</sequence>
<evidence type="ECO:0000313" key="4">
    <source>
        <dbReference type="EMBL" id="CUH54266.1"/>
    </source>
</evidence>
<feature type="signal peptide" evidence="2">
    <location>
        <begin position="1"/>
        <end position="27"/>
    </location>
</feature>
<dbReference type="Gene3D" id="3.40.30.10">
    <property type="entry name" value="Glutaredoxin"/>
    <property type="match status" value="1"/>
</dbReference>
<dbReference type="InterPro" id="IPR050553">
    <property type="entry name" value="Thioredoxin_ResA/DsbE_sf"/>
</dbReference>
<dbReference type="Pfam" id="PF00578">
    <property type="entry name" value="AhpC-TSA"/>
    <property type="match status" value="1"/>
</dbReference>
<keyword evidence="5" id="KW-1185">Reference proteome</keyword>
<name>A0A0P1EV49_9RHOB</name>